<dbReference type="EMBL" id="DVNC01000001">
    <property type="protein sequence ID" value="HIU52450.1"/>
    <property type="molecule type" value="Genomic_DNA"/>
</dbReference>
<protein>
    <submittedName>
        <fullName evidence="1">Uncharacterized protein</fullName>
    </submittedName>
</protein>
<evidence type="ECO:0000313" key="2">
    <source>
        <dbReference type="Proteomes" id="UP000824107"/>
    </source>
</evidence>
<dbReference type="AlphaFoldDB" id="A0A9D1M259"/>
<accession>A0A9D1M259</accession>
<reference evidence="1" key="2">
    <citation type="journal article" date="2021" name="PeerJ">
        <title>Extensive microbial diversity within the chicken gut microbiome revealed by metagenomics and culture.</title>
        <authorList>
            <person name="Gilroy R."/>
            <person name="Ravi A."/>
            <person name="Getino M."/>
            <person name="Pursley I."/>
            <person name="Horton D.L."/>
            <person name="Alikhan N.F."/>
            <person name="Baker D."/>
            <person name="Gharbi K."/>
            <person name="Hall N."/>
            <person name="Watson M."/>
            <person name="Adriaenssens E.M."/>
            <person name="Foster-Nyarko E."/>
            <person name="Jarju S."/>
            <person name="Secka A."/>
            <person name="Antonio M."/>
            <person name="Oren A."/>
            <person name="Chaudhuri R.R."/>
            <person name="La Ragione R."/>
            <person name="Hildebrand F."/>
            <person name="Pallen M.J."/>
        </authorList>
    </citation>
    <scope>NUCLEOTIDE SEQUENCE</scope>
    <source>
        <strain evidence="1">ChiW3-316</strain>
    </source>
</reference>
<dbReference type="SUPFAM" id="SSF158682">
    <property type="entry name" value="TerB-like"/>
    <property type="match status" value="1"/>
</dbReference>
<name>A0A9D1M259_9PROT</name>
<comment type="caution">
    <text evidence="1">The sequence shown here is derived from an EMBL/GenBank/DDBJ whole genome shotgun (WGS) entry which is preliminary data.</text>
</comment>
<sequence length="230" mass="26710">MTEENGLSCPLRFYNMLVHLRTGSRPAEENVAVKNIWQKDNLVFMDLYFYRSKKSQVIDSVYVKDIFDLSTEKFYASPELFIRDYCAFVSSQGCETESELPETPQFDFKHLEPIKDNLIILTFMAKCTADFNRIKNKAIRDYIFRCLPQTKALSDQYISSYLKDLNPNEDNFLTAVDNLKAKSPEEVEELIKEALKISASDGAVSYTERLWLAEIIQTLREYGIEPDIEF</sequence>
<dbReference type="InterPro" id="IPR029024">
    <property type="entry name" value="TerB-like"/>
</dbReference>
<evidence type="ECO:0000313" key="1">
    <source>
        <dbReference type="EMBL" id="HIU52450.1"/>
    </source>
</evidence>
<dbReference type="Proteomes" id="UP000824107">
    <property type="component" value="Unassembled WGS sequence"/>
</dbReference>
<proteinExistence type="predicted"/>
<gene>
    <name evidence="1" type="ORF">IAD20_00015</name>
</gene>
<reference evidence="1" key="1">
    <citation type="submission" date="2020-10" db="EMBL/GenBank/DDBJ databases">
        <authorList>
            <person name="Gilroy R."/>
        </authorList>
    </citation>
    <scope>NUCLEOTIDE SEQUENCE</scope>
    <source>
        <strain evidence="1">ChiW3-316</strain>
    </source>
</reference>
<organism evidence="1 2">
    <name type="scientific">Candidatus Scatocola faecipullorum</name>
    <dbReference type="NCBI Taxonomy" id="2840917"/>
    <lineage>
        <taxon>Bacteria</taxon>
        <taxon>Pseudomonadati</taxon>
        <taxon>Pseudomonadota</taxon>
        <taxon>Alphaproteobacteria</taxon>
        <taxon>Rhodospirillales</taxon>
        <taxon>Rhodospirillaceae</taxon>
        <taxon>Rhodospirillaceae incertae sedis</taxon>
        <taxon>Candidatus Scatocola</taxon>
    </lineage>
</organism>